<dbReference type="PRINTS" id="PR00947">
    <property type="entry name" value="CUTICLE"/>
</dbReference>
<reference evidence="6" key="1">
    <citation type="submission" date="2025-08" db="UniProtKB">
        <authorList>
            <consortium name="RefSeq"/>
        </authorList>
    </citation>
    <scope>IDENTIFICATION</scope>
    <source>
        <tissue evidence="6">Entire body</tissue>
    </source>
</reference>
<name>A0A1W4X996_AGRPL</name>
<evidence type="ECO:0000256" key="3">
    <source>
        <dbReference type="SAM" id="MobiDB-lite"/>
    </source>
</evidence>
<protein>
    <submittedName>
        <fullName evidence="6">Endocuticle structural glycoprotein ABD-4-like</fullName>
    </submittedName>
</protein>
<dbReference type="PANTHER" id="PTHR10380">
    <property type="entry name" value="CUTICLE PROTEIN"/>
    <property type="match status" value="1"/>
</dbReference>
<keyword evidence="1 2" id="KW-0193">Cuticle</keyword>
<dbReference type="FunCoup" id="A0A1W4X996">
    <property type="interactions" value="18"/>
</dbReference>
<dbReference type="PROSITE" id="PS00233">
    <property type="entry name" value="CHIT_BIND_RR_1"/>
    <property type="match status" value="1"/>
</dbReference>
<dbReference type="Pfam" id="PF00379">
    <property type="entry name" value="Chitin_bind_4"/>
    <property type="match status" value="1"/>
</dbReference>
<organism evidence="5 6">
    <name type="scientific">Agrilus planipennis</name>
    <name type="common">Emerald ash borer</name>
    <name type="synonym">Agrilus marcopoli</name>
    <dbReference type="NCBI Taxonomy" id="224129"/>
    <lineage>
        <taxon>Eukaryota</taxon>
        <taxon>Metazoa</taxon>
        <taxon>Ecdysozoa</taxon>
        <taxon>Arthropoda</taxon>
        <taxon>Hexapoda</taxon>
        <taxon>Insecta</taxon>
        <taxon>Pterygota</taxon>
        <taxon>Neoptera</taxon>
        <taxon>Endopterygota</taxon>
        <taxon>Coleoptera</taxon>
        <taxon>Polyphaga</taxon>
        <taxon>Elateriformia</taxon>
        <taxon>Buprestoidea</taxon>
        <taxon>Buprestidae</taxon>
        <taxon>Agrilinae</taxon>
        <taxon>Agrilus</taxon>
    </lineage>
</organism>
<dbReference type="OrthoDB" id="6620560at2759"/>
<evidence type="ECO:0000256" key="4">
    <source>
        <dbReference type="SAM" id="SignalP"/>
    </source>
</evidence>
<dbReference type="PROSITE" id="PS51155">
    <property type="entry name" value="CHIT_BIND_RR_2"/>
    <property type="match status" value="1"/>
</dbReference>
<feature type="signal peptide" evidence="4">
    <location>
        <begin position="1"/>
        <end position="18"/>
    </location>
</feature>
<dbReference type="InterPro" id="IPR000618">
    <property type="entry name" value="Insect_cuticle"/>
</dbReference>
<dbReference type="InParanoid" id="A0A1W4X996"/>
<evidence type="ECO:0000256" key="2">
    <source>
        <dbReference type="PROSITE-ProRule" id="PRU00497"/>
    </source>
</evidence>
<dbReference type="InterPro" id="IPR031311">
    <property type="entry name" value="CHIT_BIND_RR_consensus"/>
</dbReference>
<dbReference type="AlphaFoldDB" id="A0A1W4X996"/>
<dbReference type="GO" id="GO:0008010">
    <property type="term" value="F:structural constituent of chitin-based larval cuticle"/>
    <property type="evidence" value="ECO:0007669"/>
    <property type="project" value="TreeGrafter"/>
</dbReference>
<dbReference type="GO" id="GO:0062129">
    <property type="term" value="C:chitin-based extracellular matrix"/>
    <property type="evidence" value="ECO:0007669"/>
    <property type="project" value="TreeGrafter"/>
</dbReference>
<dbReference type="RefSeq" id="XP_018332691.1">
    <property type="nucleotide sequence ID" value="XM_018477189.1"/>
</dbReference>
<gene>
    <name evidence="6" type="primary">LOC108742132</name>
</gene>
<evidence type="ECO:0000313" key="6">
    <source>
        <dbReference type="RefSeq" id="XP_018332691.1"/>
    </source>
</evidence>
<dbReference type="Proteomes" id="UP000192223">
    <property type="component" value="Unplaced"/>
</dbReference>
<keyword evidence="4" id="KW-0732">Signal</keyword>
<dbReference type="GeneID" id="108742132"/>
<proteinExistence type="predicted"/>
<dbReference type="KEGG" id="apln:108742132"/>
<evidence type="ECO:0000256" key="1">
    <source>
        <dbReference type="ARBA" id="ARBA00022460"/>
    </source>
</evidence>
<dbReference type="PANTHER" id="PTHR10380:SF173">
    <property type="entry name" value="CUTICULAR PROTEIN 47EF, ISOFORM C-RELATED"/>
    <property type="match status" value="1"/>
</dbReference>
<evidence type="ECO:0000313" key="5">
    <source>
        <dbReference type="Proteomes" id="UP000192223"/>
    </source>
</evidence>
<accession>A0A1W4X996</accession>
<keyword evidence="5" id="KW-1185">Reference proteome</keyword>
<feature type="region of interest" description="Disordered" evidence="3">
    <location>
        <begin position="138"/>
        <end position="161"/>
    </location>
</feature>
<dbReference type="STRING" id="224129.A0A1W4X996"/>
<feature type="chain" id="PRO_5010741102" evidence="4">
    <location>
        <begin position="19"/>
        <end position="161"/>
    </location>
</feature>
<dbReference type="InterPro" id="IPR050468">
    <property type="entry name" value="Cuticle_Struct_Prot"/>
</dbReference>
<sequence>MNFNVILFVISSLSIALSARLENLYVAPHAAAYSGASTGFEPAHQQIPILRYSSDNTEDGNYRYAYETGNGISVQENGHVSGSVPEGPAVVADGGYSYTGSDGQTYSISYTADENGFRPVGAHIPTPPPIPEAIARSLAENAKSGDDGDDGQYRPSVGNRY</sequence>